<comment type="subunit">
    <text evidence="8">Part of the 30S ribosomal subunit. Forms a tight complex with proteins S10 and S14.</text>
</comment>
<dbReference type="PANTHER" id="PTHR11760">
    <property type="entry name" value="30S/40S RIBOSOMAL PROTEIN S3"/>
    <property type="match status" value="1"/>
</dbReference>
<evidence type="ECO:0000256" key="8">
    <source>
        <dbReference type="HAMAP-Rule" id="MF_01309"/>
    </source>
</evidence>
<gene>
    <name evidence="8" type="primary">rpsC</name>
    <name evidence="11" type="ORF">A2721_03370</name>
</gene>
<keyword evidence="3 8" id="KW-0694">RNA-binding</keyword>
<dbReference type="InterPro" id="IPR018280">
    <property type="entry name" value="Ribosomal_uS3_CS"/>
</dbReference>
<sequence length="228" mass="25618">MGNKIHPIGFRLGPVYTWTSRWYADQKHYHRFLLEDVQLRHALMARLKTAGIARVEIERSINRIMITLYVARPGVVIGRGGQGTEDLKKYITEKLLHVKVGSQNAPKIDLKIDQVKEPNLDAHLVATSIADQLVKRLPAKRVIKQTIEKVMTAGAKGVRIRLGGRIGGAEIARVEHSQEGVIPLSSVREKIDFAALPAYTRSGYVGVKVWICLPTEMRKETGEVRREI</sequence>
<protein>
    <recommendedName>
        <fullName evidence="7 8">Small ribosomal subunit protein uS3</fullName>
    </recommendedName>
</protein>
<comment type="similarity">
    <text evidence="1 8 9">Belongs to the universal ribosomal protein uS3 family.</text>
</comment>
<dbReference type="InterPro" id="IPR009019">
    <property type="entry name" value="KH_sf_prok-type"/>
</dbReference>
<dbReference type="EMBL" id="MFJK01000013">
    <property type="protein sequence ID" value="OGG18875.1"/>
    <property type="molecule type" value="Genomic_DNA"/>
</dbReference>
<evidence type="ECO:0000313" key="11">
    <source>
        <dbReference type="EMBL" id="OGG18875.1"/>
    </source>
</evidence>
<keyword evidence="5 8" id="KW-0687">Ribonucleoprotein</keyword>
<dbReference type="InterPro" id="IPR001351">
    <property type="entry name" value="Ribosomal_uS3_C"/>
</dbReference>
<reference evidence="11 12" key="1">
    <citation type="journal article" date="2016" name="Nat. Commun.">
        <title>Thousands of microbial genomes shed light on interconnected biogeochemical processes in an aquifer system.</title>
        <authorList>
            <person name="Anantharaman K."/>
            <person name="Brown C.T."/>
            <person name="Hug L.A."/>
            <person name="Sharon I."/>
            <person name="Castelle C.J."/>
            <person name="Probst A.J."/>
            <person name="Thomas B.C."/>
            <person name="Singh A."/>
            <person name="Wilkins M.J."/>
            <person name="Karaoz U."/>
            <person name="Brodie E.L."/>
            <person name="Williams K.H."/>
            <person name="Hubbard S.S."/>
            <person name="Banfield J.F."/>
        </authorList>
    </citation>
    <scope>NUCLEOTIDE SEQUENCE [LARGE SCALE GENOMIC DNA]</scope>
</reference>
<dbReference type="Pfam" id="PF07650">
    <property type="entry name" value="KH_2"/>
    <property type="match status" value="1"/>
</dbReference>
<dbReference type="CDD" id="cd02412">
    <property type="entry name" value="KH-II_30S_S3"/>
    <property type="match status" value="1"/>
</dbReference>
<dbReference type="GO" id="GO:0003735">
    <property type="term" value="F:structural constituent of ribosome"/>
    <property type="evidence" value="ECO:0007669"/>
    <property type="project" value="InterPro"/>
</dbReference>
<evidence type="ECO:0000256" key="2">
    <source>
        <dbReference type="ARBA" id="ARBA00022730"/>
    </source>
</evidence>
<keyword evidence="2 8" id="KW-0699">rRNA-binding</keyword>
<dbReference type="PROSITE" id="PS50823">
    <property type="entry name" value="KH_TYPE_2"/>
    <property type="match status" value="1"/>
</dbReference>
<evidence type="ECO:0000256" key="5">
    <source>
        <dbReference type="ARBA" id="ARBA00023274"/>
    </source>
</evidence>
<dbReference type="GO" id="GO:0006412">
    <property type="term" value="P:translation"/>
    <property type="evidence" value="ECO:0007669"/>
    <property type="project" value="UniProtKB-UniRule"/>
</dbReference>
<dbReference type="Proteomes" id="UP000177871">
    <property type="component" value="Unassembled WGS sequence"/>
</dbReference>
<dbReference type="Pfam" id="PF00189">
    <property type="entry name" value="Ribosomal_S3_C"/>
    <property type="match status" value="1"/>
</dbReference>
<evidence type="ECO:0000256" key="3">
    <source>
        <dbReference type="ARBA" id="ARBA00022884"/>
    </source>
</evidence>
<dbReference type="Gene3D" id="3.30.1140.32">
    <property type="entry name" value="Ribosomal protein S3, C-terminal domain"/>
    <property type="match status" value="1"/>
</dbReference>
<dbReference type="FunFam" id="3.30.300.20:FF:000001">
    <property type="entry name" value="30S ribosomal protein S3"/>
    <property type="match status" value="1"/>
</dbReference>
<dbReference type="SUPFAM" id="SSF54821">
    <property type="entry name" value="Ribosomal protein S3 C-terminal domain"/>
    <property type="match status" value="1"/>
</dbReference>
<dbReference type="STRING" id="1798381.A2721_03370"/>
<dbReference type="GO" id="GO:0019843">
    <property type="term" value="F:rRNA binding"/>
    <property type="evidence" value="ECO:0007669"/>
    <property type="project" value="UniProtKB-UniRule"/>
</dbReference>
<evidence type="ECO:0000259" key="10">
    <source>
        <dbReference type="PROSITE" id="PS50823"/>
    </source>
</evidence>
<proteinExistence type="inferred from homology"/>
<evidence type="ECO:0000256" key="1">
    <source>
        <dbReference type="ARBA" id="ARBA00010761"/>
    </source>
</evidence>
<evidence type="ECO:0000256" key="4">
    <source>
        <dbReference type="ARBA" id="ARBA00022980"/>
    </source>
</evidence>
<feature type="domain" description="KH type-2" evidence="10">
    <location>
        <begin position="39"/>
        <end position="116"/>
    </location>
</feature>
<dbReference type="Gene3D" id="3.30.300.20">
    <property type="match status" value="1"/>
</dbReference>
<name>A0A1F6A2H4_9BACT</name>
<comment type="function">
    <text evidence="6 8">Binds the lower part of the 30S subunit head. Binds mRNA in the 70S ribosome, positioning it for translation.</text>
</comment>
<comment type="caution">
    <text evidence="11">The sequence shown here is derived from an EMBL/GenBank/DDBJ whole genome shotgun (WGS) entry which is preliminary data.</text>
</comment>
<dbReference type="GO" id="GO:0022627">
    <property type="term" value="C:cytosolic small ribosomal subunit"/>
    <property type="evidence" value="ECO:0007669"/>
    <property type="project" value="TreeGrafter"/>
</dbReference>
<keyword evidence="4 8" id="KW-0689">Ribosomal protein</keyword>
<dbReference type="InterPro" id="IPR015946">
    <property type="entry name" value="KH_dom-like_a/b"/>
</dbReference>
<dbReference type="PANTHER" id="PTHR11760:SF19">
    <property type="entry name" value="SMALL RIBOSOMAL SUBUNIT PROTEIN US3C"/>
    <property type="match status" value="1"/>
</dbReference>
<dbReference type="InterPro" id="IPR057258">
    <property type="entry name" value="Ribosomal_uS3"/>
</dbReference>
<evidence type="ECO:0000313" key="12">
    <source>
        <dbReference type="Proteomes" id="UP000177871"/>
    </source>
</evidence>
<evidence type="ECO:0000256" key="7">
    <source>
        <dbReference type="ARBA" id="ARBA00035257"/>
    </source>
</evidence>
<evidence type="ECO:0000256" key="6">
    <source>
        <dbReference type="ARBA" id="ARBA00024998"/>
    </source>
</evidence>
<dbReference type="GO" id="GO:0003729">
    <property type="term" value="F:mRNA binding"/>
    <property type="evidence" value="ECO:0007669"/>
    <property type="project" value="UniProtKB-UniRule"/>
</dbReference>
<dbReference type="InterPro" id="IPR004044">
    <property type="entry name" value="KH_dom_type_2"/>
</dbReference>
<dbReference type="AlphaFoldDB" id="A0A1F6A2H4"/>
<evidence type="ECO:0000256" key="9">
    <source>
        <dbReference type="RuleBase" id="RU003624"/>
    </source>
</evidence>
<dbReference type="SUPFAM" id="SSF54814">
    <property type="entry name" value="Prokaryotic type KH domain (KH-domain type II)"/>
    <property type="match status" value="1"/>
</dbReference>
<dbReference type="InterPro" id="IPR036419">
    <property type="entry name" value="Ribosomal_S3_C_sf"/>
</dbReference>
<dbReference type="InterPro" id="IPR005704">
    <property type="entry name" value="Ribosomal_uS3_bac-typ"/>
</dbReference>
<organism evidence="11 12">
    <name type="scientific">Candidatus Gottesmanbacteria bacterium RIFCSPHIGHO2_01_FULL_47_48</name>
    <dbReference type="NCBI Taxonomy" id="1798381"/>
    <lineage>
        <taxon>Bacteria</taxon>
        <taxon>Candidatus Gottesmaniibacteriota</taxon>
    </lineage>
</organism>
<dbReference type="NCBIfam" id="TIGR01009">
    <property type="entry name" value="rpsC_bact"/>
    <property type="match status" value="1"/>
</dbReference>
<dbReference type="PROSITE" id="PS00548">
    <property type="entry name" value="RIBOSOMAL_S3"/>
    <property type="match status" value="1"/>
</dbReference>
<accession>A0A1F6A2H4</accession>
<dbReference type="HAMAP" id="MF_01309_B">
    <property type="entry name" value="Ribosomal_uS3_B"/>
    <property type="match status" value="1"/>
</dbReference>